<evidence type="ECO:0000313" key="3">
    <source>
        <dbReference type="Proteomes" id="UP001150217"/>
    </source>
</evidence>
<dbReference type="SUPFAM" id="SSF49879">
    <property type="entry name" value="SMAD/FHA domain"/>
    <property type="match status" value="1"/>
</dbReference>
<organism evidence="2 3">
    <name type="scientific">Lentinula lateritia</name>
    <dbReference type="NCBI Taxonomy" id="40482"/>
    <lineage>
        <taxon>Eukaryota</taxon>
        <taxon>Fungi</taxon>
        <taxon>Dikarya</taxon>
        <taxon>Basidiomycota</taxon>
        <taxon>Agaricomycotina</taxon>
        <taxon>Agaricomycetes</taxon>
        <taxon>Agaricomycetidae</taxon>
        <taxon>Agaricales</taxon>
        <taxon>Marasmiineae</taxon>
        <taxon>Omphalotaceae</taxon>
        <taxon>Lentinula</taxon>
    </lineage>
</organism>
<dbReference type="Proteomes" id="UP001150217">
    <property type="component" value="Unassembled WGS sequence"/>
</dbReference>
<reference evidence="2" key="1">
    <citation type="submission" date="2022-08" db="EMBL/GenBank/DDBJ databases">
        <title>A Global Phylogenomic Analysis of the Shiitake Genus Lentinula.</title>
        <authorList>
            <consortium name="DOE Joint Genome Institute"/>
            <person name="Sierra-Patev S."/>
            <person name="Min B."/>
            <person name="Naranjo-Ortiz M."/>
            <person name="Looney B."/>
            <person name="Konkel Z."/>
            <person name="Slot J.C."/>
            <person name="Sakamoto Y."/>
            <person name="Steenwyk J.L."/>
            <person name="Rokas A."/>
            <person name="Carro J."/>
            <person name="Camarero S."/>
            <person name="Ferreira P."/>
            <person name="Molpeceres G."/>
            <person name="Ruiz-Duenas F.J."/>
            <person name="Serrano A."/>
            <person name="Henrissat B."/>
            <person name="Drula E."/>
            <person name="Hughes K.W."/>
            <person name="Mata J.L."/>
            <person name="Ishikawa N.K."/>
            <person name="Vargas-Isla R."/>
            <person name="Ushijima S."/>
            <person name="Smith C.A."/>
            <person name="Ahrendt S."/>
            <person name="Andreopoulos W."/>
            <person name="He G."/>
            <person name="Labutti K."/>
            <person name="Lipzen A."/>
            <person name="Ng V."/>
            <person name="Riley R."/>
            <person name="Sandor L."/>
            <person name="Barry K."/>
            <person name="Martinez A.T."/>
            <person name="Xiao Y."/>
            <person name="Gibbons J.G."/>
            <person name="Terashima K."/>
            <person name="Grigoriev I.V."/>
            <person name="Hibbett D.S."/>
        </authorList>
    </citation>
    <scope>NUCLEOTIDE SEQUENCE</scope>
    <source>
        <strain evidence="2">RHP3577 ss4</strain>
    </source>
</reference>
<accession>A0ABQ8VTL6</accession>
<dbReference type="SMART" id="SM00240">
    <property type="entry name" value="FHA"/>
    <property type="match status" value="1"/>
</dbReference>
<feature type="domain" description="FHA" evidence="1">
    <location>
        <begin position="102"/>
        <end position="169"/>
    </location>
</feature>
<protein>
    <recommendedName>
        <fullName evidence="1">FHA domain-containing protein</fullName>
    </recommendedName>
</protein>
<name>A0ABQ8VTL6_9AGAR</name>
<dbReference type="InterPro" id="IPR008984">
    <property type="entry name" value="SMAD_FHA_dom_sf"/>
</dbReference>
<comment type="caution">
    <text evidence="2">The sequence shown here is derived from an EMBL/GenBank/DDBJ whole genome shotgun (WGS) entry which is preliminary data.</text>
</comment>
<gene>
    <name evidence="2" type="ORF">C8R41DRAFT_863711</name>
</gene>
<dbReference type="InterPro" id="IPR000253">
    <property type="entry name" value="FHA_dom"/>
</dbReference>
<proteinExistence type="predicted"/>
<evidence type="ECO:0000259" key="1">
    <source>
        <dbReference type="PROSITE" id="PS50006"/>
    </source>
</evidence>
<evidence type="ECO:0000313" key="2">
    <source>
        <dbReference type="EMBL" id="KAJ4499723.1"/>
    </source>
</evidence>
<dbReference type="EMBL" id="JANVFT010000009">
    <property type="protein sequence ID" value="KAJ4499723.1"/>
    <property type="molecule type" value="Genomic_DNA"/>
</dbReference>
<dbReference type="PROSITE" id="PS50006">
    <property type="entry name" value="FHA_DOMAIN"/>
    <property type="match status" value="1"/>
</dbReference>
<dbReference type="Gene3D" id="2.60.200.20">
    <property type="match status" value="1"/>
</dbReference>
<dbReference type="Pfam" id="PF00498">
    <property type="entry name" value="FHA"/>
    <property type="match status" value="1"/>
</dbReference>
<sequence length="198" mass="21877">MSLVSRLCTFYTLTETTMHSLTWIDDLRLHGPTKINPPDSVPADNIFLYLFLTLARPPLLLPDISTHFDTFAMIAKTLTLAPTESSLLFLPKQISLELGLPVMLGRQGIYEDDPSKTESLINGYFSYASGVGLNPVSKRHALVWLEQNGKVFVQDLDSLNGTYINGVKLASGQPKQLNTGDILANIEMTPVIATVNIW</sequence>
<keyword evidence="3" id="KW-1185">Reference proteome</keyword>